<keyword evidence="1" id="KW-0812">Transmembrane</keyword>
<sequence>MKSSKFSQSFATYFFLFLMVVFTATLSTLLVINSTEDWEYRRFFCDESNRNTKGSHFISGIISQSSIPDPVSGFVVYNVEYQTKRNHWNLYQVSVGSFFLVLNNKTEVLVYNESGLANHNFENEERTFKKHNKPSEAQLRLLGAKNGDIITVVYNKSQSISDKNGIQASAVYAGSPSDLCAEETANVLSALGGAFAFALISLGLSYILWKEWVRMQRKTKGK</sequence>
<comment type="caution">
    <text evidence="2">The sequence shown here is derived from an EMBL/GenBank/DDBJ whole genome shotgun (WGS) entry which is preliminary data.</text>
</comment>
<gene>
    <name evidence="2" type="ORF">EHQ95_19020</name>
</gene>
<evidence type="ECO:0000313" key="2">
    <source>
        <dbReference type="EMBL" id="TGM45258.1"/>
    </source>
</evidence>
<keyword evidence="1" id="KW-1133">Transmembrane helix</keyword>
<evidence type="ECO:0000256" key="1">
    <source>
        <dbReference type="SAM" id="Phobius"/>
    </source>
</evidence>
<dbReference type="EMBL" id="RQHF01000043">
    <property type="protein sequence ID" value="TGM45258.1"/>
    <property type="molecule type" value="Genomic_DNA"/>
</dbReference>
<organism evidence="2 3">
    <name type="scientific">Leptospira vanthielii</name>
    <dbReference type="NCBI Taxonomy" id="293085"/>
    <lineage>
        <taxon>Bacteria</taxon>
        <taxon>Pseudomonadati</taxon>
        <taxon>Spirochaetota</taxon>
        <taxon>Spirochaetia</taxon>
        <taxon>Leptospirales</taxon>
        <taxon>Leptospiraceae</taxon>
        <taxon>Leptospira</taxon>
    </lineage>
</organism>
<name>A0ABY2NIM2_9LEPT</name>
<feature type="transmembrane region" description="Helical" evidence="1">
    <location>
        <begin position="12"/>
        <end position="32"/>
    </location>
</feature>
<keyword evidence="1" id="KW-0472">Membrane</keyword>
<keyword evidence="3" id="KW-1185">Reference proteome</keyword>
<reference evidence="3" key="1">
    <citation type="journal article" date="2019" name="PLoS Negl. Trop. Dis.">
        <title>Revisiting the worldwide diversity of Leptospira species in the environment.</title>
        <authorList>
            <person name="Vincent A.T."/>
            <person name="Schiettekatte O."/>
            <person name="Bourhy P."/>
            <person name="Veyrier F.J."/>
            <person name="Picardeau M."/>
        </authorList>
    </citation>
    <scope>NUCLEOTIDE SEQUENCE [LARGE SCALE GENOMIC DNA]</scope>
    <source>
        <strain evidence="3">201601955</strain>
    </source>
</reference>
<dbReference type="Proteomes" id="UP000298112">
    <property type="component" value="Unassembled WGS sequence"/>
</dbReference>
<proteinExistence type="predicted"/>
<evidence type="ECO:0000313" key="3">
    <source>
        <dbReference type="Proteomes" id="UP000298112"/>
    </source>
</evidence>
<protein>
    <recommendedName>
        <fullName evidence="4">DUF3592 domain-containing protein</fullName>
    </recommendedName>
</protein>
<accession>A0ABY2NIM2</accession>
<evidence type="ECO:0008006" key="4">
    <source>
        <dbReference type="Google" id="ProtNLM"/>
    </source>
</evidence>
<feature type="transmembrane region" description="Helical" evidence="1">
    <location>
        <begin position="187"/>
        <end position="209"/>
    </location>
</feature>
<dbReference type="RefSeq" id="WP_135661079.1">
    <property type="nucleotide sequence ID" value="NZ_RQHF01000043.1"/>
</dbReference>